<dbReference type="Proteomes" id="UP001500908">
    <property type="component" value="Unassembled WGS sequence"/>
</dbReference>
<proteinExistence type="predicted"/>
<dbReference type="EMBL" id="BAABDD010000003">
    <property type="protein sequence ID" value="GAA3732141.1"/>
    <property type="molecule type" value="Genomic_DNA"/>
</dbReference>
<evidence type="ECO:0000256" key="1">
    <source>
        <dbReference type="SAM" id="MobiDB-lite"/>
    </source>
</evidence>
<accession>A0ABP7F650</accession>
<keyword evidence="3" id="KW-1185">Reference proteome</keyword>
<reference evidence="3" key="1">
    <citation type="journal article" date="2019" name="Int. J. Syst. Evol. Microbiol.">
        <title>The Global Catalogue of Microorganisms (GCM) 10K type strain sequencing project: providing services to taxonomists for standard genome sequencing and annotation.</title>
        <authorList>
            <consortium name="The Broad Institute Genomics Platform"/>
            <consortium name="The Broad Institute Genome Sequencing Center for Infectious Disease"/>
            <person name="Wu L."/>
            <person name="Ma J."/>
        </authorList>
    </citation>
    <scope>NUCLEOTIDE SEQUENCE [LARGE SCALE GENOMIC DNA]</scope>
    <source>
        <strain evidence="3">JCM 17137</strain>
    </source>
</reference>
<evidence type="ECO:0000313" key="2">
    <source>
        <dbReference type="EMBL" id="GAA3732141.1"/>
    </source>
</evidence>
<dbReference type="RefSeq" id="WP_344967937.1">
    <property type="nucleotide sequence ID" value="NZ_BAABDD010000003.1"/>
</dbReference>
<organism evidence="2 3">
    <name type="scientific">Salinactinospora qingdaonensis</name>
    <dbReference type="NCBI Taxonomy" id="702744"/>
    <lineage>
        <taxon>Bacteria</taxon>
        <taxon>Bacillati</taxon>
        <taxon>Actinomycetota</taxon>
        <taxon>Actinomycetes</taxon>
        <taxon>Streptosporangiales</taxon>
        <taxon>Nocardiopsidaceae</taxon>
        <taxon>Salinactinospora</taxon>
    </lineage>
</organism>
<name>A0ABP7F650_9ACTN</name>
<feature type="region of interest" description="Disordered" evidence="1">
    <location>
        <begin position="114"/>
        <end position="135"/>
    </location>
</feature>
<comment type="caution">
    <text evidence="2">The sequence shown here is derived from an EMBL/GenBank/DDBJ whole genome shotgun (WGS) entry which is preliminary data.</text>
</comment>
<evidence type="ECO:0000313" key="3">
    <source>
        <dbReference type="Proteomes" id="UP001500908"/>
    </source>
</evidence>
<evidence type="ECO:0008006" key="4">
    <source>
        <dbReference type="Google" id="ProtNLM"/>
    </source>
</evidence>
<feature type="compositionally biased region" description="Basic and acidic residues" evidence="1">
    <location>
        <begin position="121"/>
        <end position="135"/>
    </location>
</feature>
<protein>
    <recommendedName>
        <fullName evidence="4">YjbR protein</fullName>
    </recommendedName>
</protein>
<gene>
    <name evidence="2" type="ORF">GCM10022402_11040</name>
</gene>
<sequence length="135" mass="14921">MTYDVVALVRQAPDMRVLADAMVRAGRRLRVRGAGEGAVIQLCDDDGRALLSIEAAQRVDVPSEVERLLGSDTARRMPHPCWWVEARATHPRDGDEDTAALAHRFATGLVDRLGGTVWPTRPREDGPSGREDRPR</sequence>